<comment type="subcellular location">
    <subcellularLocation>
        <location evidence="17">Cell membrane</location>
        <topology evidence="17">Multi-pass membrane protein</topology>
    </subcellularLocation>
    <subcellularLocation>
        <location evidence="1">Membrane</location>
        <topology evidence="1">Multi-pass membrane protein</topology>
    </subcellularLocation>
</comment>
<keyword evidence="3 17" id="KW-0813">Transport</keyword>
<keyword evidence="11 16" id="KW-0408">Iron</keyword>
<gene>
    <name evidence="23" type="primary">coxB</name>
    <name evidence="23" type="ORF">ACFQWB_06100</name>
</gene>
<dbReference type="SUPFAM" id="SSF81464">
    <property type="entry name" value="Cytochrome c oxidase subunit II-like, transmembrane region"/>
    <property type="match status" value="1"/>
</dbReference>
<evidence type="ECO:0000256" key="12">
    <source>
        <dbReference type="ARBA" id="ARBA00023008"/>
    </source>
</evidence>
<comment type="catalytic activity">
    <reaction evidence="15 18">
        <text>4 Fe(II)-[cytochrome c] + O2 + 8 H(+)(in) = 4 Fe(III)-[cytochrome c] + 2 H2O + 4 H(+)(out)</text>
        <dbReference type="Rhea" id="RHEA:11436"/>
        <dbReference type="Rhea" id="RHEA-COMP:10350"/>
        <dbReference type="Rhea" id="RHEA-COMP:14399"/>
        <dbReference type="ChEBI" id="CHEBI:15377"/>
        <dbReference type="ChEBI" id="CHEBI:15378"/>
        <dbReference type="ChEBI" id="CHEBI:15379"/>
        <dbReference type="ChEBI" id="CHEBI:29033"/>
        <dbReference type="ChEBI" id="CHEBI:29034"/>
        <dbReference type="EC" id="7.1.1.9"/>
    </reaction>
</comment>
<keyword evidence="10 19" id="KW-1133">Transmembrane helix</keyword>
<dbReference type="InterPro" id="IPR008972">
    <property type="entry name" value="Cupredoxin"/>
</dbReference>
<evidence type="ECO:0000256" key="1">
    <source>
        <dbReference type="ARBA" id="ARBA00004141"/>
    </source>
</evidence>
<dbReference type="PROSITE" id="PS50857">
    <property type="entry name" value="COX2_CUA"/>
    <property type="match status" value="1"/>
</dbReference>
<dbReference type="EMBL" id="JBHTGQ010000014">
    <property type="protein sequence ID" value="MFC7749517.1"/>
    <property type="molecule type" value="Genomic_DNA"/>
</dbReference>
<dbReference type="InterPro" id="IPR045187">
    <property type="entry name" value="CcO_II"/>
</dbReference>
<dbReference type="InterPro" id="IPR009056">
    <property type="entry name" value="Cyt_c-like_dom"/>
</dbReference>
<protein>
    <recommendedName>
        <fullName evidence="18">Cytochrome c oxidase subunit 2</fullName>
        <ecNumber evidence="18">7.1.1.9</ecNumber>
    </recommendedName>
</protein>
<feature type="domain" description="Cytochrome oxidase subunit II copper A binding" evidence="20">
    <location>
        <begin position="124"/>
        <end position="236"/>
    </location>
</feature>
<evidence type="ECO:0000259" key="20">
    <source>
        <dbReference type="PROSITE" id="PS50857"/>
    </source>
</evidence>
<comment type="caution">
    <text evidence="23">The sequence shown here is derived from an EMBL/GenBank/DDBJ whole genome shotgun (WGS) entry which is preliminary data.</text>
</comment>
<evidence type="ECO:0000256" key="18">
    <source>
        <dbReference type="RuleBase" id="RU004024"/>
    </source>
</evidence>
<keyword evidence="7 16" id="KW-0479">Metal-binding</keyword>
<evidence type="ECO:0000256" key="13">
    <source>
        <dbReference type="ARBA" id="ARBA00023136"/>
    </source>
</evidence>
<dbReference type="PROSITE" id="PS51007">
    <property type="entry name" value="CYTC"/>
    <property type="match status" value="1"/>
</dbReference>
<evidence type="ECO:0000256" key="2">
    <source>
        <dbReference type="ARBA" id="ARBA00007866"/>
    </source>
</evidence>
<dbReference type="PANTHER" id="PTHR22888">
    <property type="entry name" value="CYTOCHROME C OXIDASE, SUBUNIT II"/>
    <property type="match status" value="1"/>
</dbReference>
<dbReference type="InterPro" id="IPR036257">
    <property type="entry name" value="Cyt_c_oxidase_su2_TM_sf"/>
</dbReference>
<evidence type="ECO:0000256" key="11">
    <source>
        <dbReference type="ARBA" id="ARBA00023004"/>
    </source>
</evidence>
<dbReference type="InterPro" id="IPR034236">
    <property type="entry name" value="CuRO_CcO_Caa3_II"/>
</dbReference>
<evidence type="ECO:0000256" key="3">
    <source>
        <dbReference type="ARBA" id="ARBA00022448"/>
    </source>
</evidence>
<name>A0ABW2V050_9BACL</name>
<proteinExistence type="inferred from homology"/>
<evidence type="ECO:0000256" key="4">
    <source>
        <dbReference type="ARBA" id="ARBA00022617"/>
    </source>
</evidence>
<accession>A0ABW2V050</accession>
<sequence>MSRWKQLWRIVPLLAMLSLLLSGCGQENLSALQPKGPVAEKQLTLITISISVMIFVLIVVFVLYAYVLVKYRRKKGQTEYPKQVEGNHKLEIIWTVIPFFLLLIIAVPTVKYTFELDKDYSKDPNALQVRVSAHQFWWEFEYLDQKVKTAQDLVIPTGRVVSFHLETADVIHSFWVPALGGKKDTNPGMTNYLFLKANEPGVYLGKCAELCGQSHALMDFKVRAVPQEEFDRWITAMQTPTKEPATELAKQGETIFKQSCISCHAIYATDDKGERRVLGGGAGPNLVNFGNRETVAGILYNSDEIGGPIDPEKQKKNVRDWLKDPQKIKPGNMMPNLQKVEGSQMEYVVEGGPLSDQQIDALVEFLVGQKQ</sequence>
<keyword evidence="5 17" id="KW-0679">Respiratory chain</keyword>
<feature type="domain" description="Cytochrome oxidase subunit II transmembrane region profile" evidence="21">
    <location>
        <begin position="23"/>
        <end position="120"/>
    </location>
</feature>
<evidence type="ECO:0000256" key="15">
    <source>
        <dbReference type="ARBA" id="ARBA00047816"/>
    </source>
</evidence>
<dbReference type="CDD" id="cd04213">
    <property type="entry name" value="CuRO_CcO_Caa3_II"/>
    <property type="match status" value="1"/>
</dbReference>
<feature type="transmembrane region" description="Helical" evidence="19">
    <location>
        <begin position="42"/>
        <end position="69"/>
    </location>
</feature>
<comment type="similarity">
    <text evidence="2 17">Belongs to the cytochrome c oxidase subunit 2 family.</text>
</comment>
<keyword evidence="12 18" id="KW-0186">Copper</keyword>
<comment type="function">
    <text evidence="14 18">Subunits I and II form the functional core of the enzyme complex. Electrons originating in cytochrome c are transferred via heme a and Cu(A) to the binuclear center formed by heme a3 and Cu(B).</text>
</comment>
<keyword evidence="4 16" id="KW-0349">Heme</keyword>
<dbReference type="Pfam" id="PF00034">
    <property type="entry name" value="Cytochrom_C"/>
    <property type="match status" value="1"/>
</dbReference>
<dbReference type="NCBIfam" id="TIGR02866">
    <property type="entry name" value="CoxB"/>
    <property type="match status" value="1"/>
</dbReference>
<organism evidence="23 24">
    <name type="scientific">Paenibacillus thermoaerophilus</name>
    <dbReference type="NCBI Taxonomy" id="1215385"/>
    <lineage>
        <taxon>Bacteria</taxon>
        <taxon>Bacillati</taxon>
        <taxon>Bacillota</taxon>
        <taxon>Bacilli</taxon>
        <taxon>Bacillales</taxon>
        <taxon>Paenibacillaceae</taxon>
        <taxon>Paenibacillus</taxon>
    </lineage>
</organism>
<evidence type="ECO:0000256" key="6">
    <source>
        <dbReference type="ARBA" id="ARBA00022692"/>
    </source>
</evidence>
<keyword evidence="13 19" id="KW-0472">Membrane</keyword>
<evidence type="ECO:0000259" key="21">
    <source>
        <dbReference type="PROSITE" id="PS50999"/>
    </source>
</evidence>
<dbReference type="PROSITE" id="PS50999">
    <property type="entry name" value="COX2_TM"/>
    <property type="match status" value="1"/>
</dbReference>
<evidence type="ECO:0000256" key="14">
    <source>
        <dbReference type="ARBA" id="ARBA00024688"/>
    </source>
</evidence>
<evidence type="ECO:0000256" key="8">
    <source>
        <dbReference type="ARBA" id="ARBA00022967"/>
    </source>
</evidence>
<keyword evidence="8" id="KW-1278">Translocase</keyword>
<dbReference type="Pfam" id="PF02790">
    <property type="entry name" value="COX2_TM"/>
    <property type="match status" value="1"/>
</dbReference>
<dbReference type="PROSITE" id="PS00078">
    <property type="entry name" value="COX2"/>
    <property type="match status" value="1"/>
</dbReference>
<dbReference type="InterPro" id="IPR036909">
    <property type="entry name" value="Cyt_c-like_dom_sf"/>
</dbReference>
<evidence type="ECO:0000256" key="16">
    <source>
        <dbReference type="PROSITE-ProRule" id="PRU00433"/>
    </source>
</evidence>
<dbReference type="InterPro" id="IPR001505">
    <property type="entry name" value="Copper_CuA"/>
</dbReference>
<comment type="cofactor">
    <cofactor evidence="18">
        <name>Cu cation</name>
        <dbReference type="ChEBI" id="CHEBI:23378"/>
    </cofactor>
    <text evidence="18">Binds a copper A center.</text>
</comment>
<keyword evidence="9 17" id="KW-0249">Electron transport</keyword>
<dbReference type="SUPFAM" id="SSF46626">
    <property type="entry name" value="Cytochrome c"/>
    <property type="match status" value="1"/>
</dbReference>
<dbReference type="PANTHER" id="PTHR22888:SF10">
    <property type="entry name" value="CYTOCHROME C OXIDASE SUBUNIT 2"/>
    <property type="match status" value="1"/>
</dbReference>
<dbReference type="RefSeq" id="WP_138788505.1">
    <property type="nucleotide sequence ID" value="NZ_JBHTGQ010000014.1"/>
</dbReference>
<dbReference type="PROSITE" id="PS51257">
    <property type="entry name" value="PROKAR_LIPOPROTEIN"/>
    <property type="match status" value="1"/>
</dbReference>
<feature type="domain" description="Cytochrome c" evidence="22">
    <location>
        <begin position="247"/>
        <end position="370"/>
    </location>
</feature>
<dbReference type="InterPro" id="IPR011759">
    <property type="entry name" value="Cyt_c_oxidase_su2_TM_dom"/>
</dbReference>
<dbReference type="Pfam" id="PF00116">
    <property type="entry name" value="COX2"/>
    <property type="match status" value="1"/>
</dbReference>
<evidence type="ECO:0000256" key="7">
    <source>
        <dbReference type="ARBA" id="ARBA00022723"/>
    </source>
</evidence>
<keyword evidence="24" id="KW-1185">Reference proteome</keyword>
<evidence type="ECO:0000256" key="17">
    <source>
        <dbReference type="RuleBase" id="RU000456"/>
    </source>
</evidence>
<dbReference type="Gene3D" id="1.10.287.90">
    <property type="match status" value="1"/>
</dbReference>
<reference evidence="24" key="1">
    <citation type="journal article" date="2019" name="Int. J. Syst. Evol. Microbiol.">
        <title>The Global Catalogue of Microorganisms (GCM) 10K type strain sequencing project: providing services to taxonomists for standard genome sequencing and annotation.</title>
        <authorList>
            <consortium name="The Broad Institute Genomics Platform"/>
            <consortium name="The Broad Institute Genome Sequencing Center for Infectious Disease"/>
            <person name="Wu L."/>
            <person name="Ma J."/>
        </authorList>
    </citation>
    <scope>NUCLEOTIDE SEQUENCE [LARGE SCALE GENOMIC DNA]</scope>
    <source>
        <strain evidence="24">JCM 18657</strain>
    </source>
</reference>
<dbReference type="SUPFAM" id="SSF49503">
    <property type="entry name" value="Cupredoxins"/>
    <property type="match status" value="1"/>
</dbReference>
<evidence type="ECO:0000256" key="5">
    <source>
        <dbReference type="ARBA" id="ARBA00022660"/>
    </source>
</evidence>
<evidence type="ECO:0000256" key="9">
    <source>
        <dbReference type="ARBA" id="ARBA00022982"/>
    </source>
</evidence>
<dbReference type="InterPro" id="IPR014222">
    <property type="entry name" value="Cyt_c_oxidase_su2"/>
</dbReference>
<dbReference type="PRINTS" id="PR01166">
    <property type="entry name" value="CYCOXIDASEII"/>
</dbReference>
<evidence type="ECO:0000259" key="22">
    <source>
        <dbReference type="PROSITE" id="PS51007"/>
    </source>
</evidence>
<keyword evidence="6 17" id="KW-0812">Transmembrane</keyword>
<evidence type="ECO:0000256" key="10">
    <source>
        <dbReference type="ARBA" id="ARBA00022989"/>
    </source>
</evidence>
<dbReference type="EC" id="7.1.1.9" evidence="18"/>
<dbReference type="Gene3D" id="2.60.40.420">
    <property type="entry name" value="Cupredoxins - blue copper proteins"/>
    <property type="match status" value="1"/>
</dbReference>
<dbReference type="InterPro" id="IPR002429">
    <property type="entry name" value="CcO_II-like_C"/>
</dbReference>
<dbReference type="Proteomes" id="UP001596528">
    <property type="component" value="Unassembled WGS sequence"/>
</dbReference>
<evidence type="ECO:0000313" key="24">
    <source>
        <dbReference type="Proteomes" id="UP001596528"/>
    </source>
</evidence>
<evidence type="ECO:0000256" key="19">
    <source>
        <dbReference type="SAM" id="Phobius"/>
    </source>
</evidence>
<feature type="transmembrane region" description="Helical" evidence="19">
    <location>
        <begin position="90"/>
        <end position="110"/>
    </location>
</feature>
<evidence type="ECO:0000313" key="23">
    <source>
        <dbReference type="EMBL" id="MFC7749517.1"/>
    </source>
</evidence>